<comment type="catalytic activity">
    <reaction evidence="1">
        <text>Release of any N-terminal amino acid, including proline, that is linked to proline, even from a dipeptide or tripeptide.</text>
        <dbReference type="EC" id="3.4.11.9"/>
    </reaction>
</comment>
<evidence type="ECO:0000313" key="14">
    <source>
        <dbReference type="EMBL" id="NKF22402.1"/>
    </source>
</evidence>
<protein>
    <recommendedName>
        <fullName evidence="10">Xaa-Pro aminopeptidase</fullName>
        <ecNumber evidence="4">3.4.11.9</ecNumber>
    </recommendedName>
    <alternativeName>
        <fullName evidence="11">Aminopeptidase P II</fullName>
    </alternativeName>
    <alternativeName>
        <fullName evidence="12">X-Pro aminopeptidase</fullName>
    </alternativeName>
</protein>
<proteinExistence type="inferred from homology"/>
<dbReference type="FunFam" id="3.90.230.10:FF:000002">
    <property type="entry name" value="Xaa-Pro aminopeptidase 3"/>
    <property type="match status" value="1"/>
</dbReference>
<dbReference type="GO" id="GO:0006508">
    <property type="term" value="P:proteolysis"/>
    <property type="evidence" value="ECO:0007669"/>
    <property type="project" value="UniProtKB-KW"/>
</dbReference>
<evidence type="ECO:0000256" key="7">
    <source>
        <dbReference type="ARBA" id="ARBA00022801"/>
    </source>
</evidence>
<dbReference type="InterPro" id="IPR007865">
    <property type="entry name" value="Aminopep_P_N"/>
</dbReference>
<dbReference type="InterPro" id="IPR036005">
    <property type="entry name" value="Creatinase/aminopeptidase-like"/>
</dbReference>
<dbReference type="PANTHER" id="PTHR43226">
    <property type="entry name" value="XAA-PRO AMINOPEPTIDASE 3"/>
    <property type="match status" value="1"/>
</dbReference>
<dbReference type="PANTHER" id="PTHR43226:SF4">
    <property type="entry name" value="XAA-PRO AMINOPEPTIDASE 3"/>
    <property type="match status" value="1"/>
</dbReference>
<accession>A0A970B4J6</accession>
<dbReference type="RefSeq" id="WP_168147663.1">
    <property type="nucleotide sequence ID" value="NZ_JAAVXB010000004.1"/>
</dbReference>
<dbReference type="Proteomes" id="UP000653472">
    <property type="component" value="Unassembled WGS sequence"/>
</dbReference>
<reference evidence="14" key="1">
    <citation type="submission" date="2020-03" db="EMBL/GenBank/DDBJ databases">
        <title>Solimonas marina sp. nov., isolated from deep seawater of the Pacific Ocean.</title>
        <authorList>
            <person name="Liu X."/>
            <person name="Lai Q."/>
            <person name="Sun F."/>
            <person name="Gai Y."/>
            <person name="Li G."/>
            <person name="Shao Z."/>
        </authorList>
    </citation>
    <scope>NUCLEOTIDE SEQUENCE</scope>
    <source>
        <strain evidence="14">C16B3</strain>
    </source>
</reference>
<dbReference type="Pfam" id="PF00557">
    <property type="entry name" value="Peptidase_M24"/>
    <property type="match status" value="1"/>
</dbReference>
<comment type="similarity">
    <text evidence="3">Belongs to the peptidase M24B family.</text>
</comment>
<comment type="caution">
    <text evidence="14">The sequence shown here is derived from an EMBL/GenBank/DDBJ whole genome shotgun (WGS) entry which is preliminary data.</text>
</comment>
<evidence type="ECO:0000256" key="11">
    <source>
        <dbReference type="ARBA" id="ARBA00075356"/>
    </source>
</evidence>
<dbReference type="GO" id="GO:0070006">
    <property type="term" value="F:metalloaminopeptidase activity"/>
    <property type="evidence" value="ECO:0007669"/>
    <property type="project" value="InterPro"/>
</dbReference>
<comment type="cofactor">
    <cofactor evidence="2">
        <name>Mn(2+)</name>
        <dbReference type="ChEBI" id="CHEBI:29035"/>
    </cofactor>
</comment>
<dbReference type="EMBL" id="JAAVXB010000004">
    <property type="protein sequence ID" value="NKF22402.1"/>
    <property type="molecule type" value="Genomic_DNA"/>
</dbReference>
<evidence type="ECO:0000256" key="6">
    <source>
        <dbReference type="ARBA" id="ARBA00022723"/>
    </source>
</evidence>
<dbReference type="SMART" id="SM01011">
    <property type="entry name" value="AMP_N"/>
    <property type="match status" value="1"/>
</dbReference>
<evidence type="ECO:0000256" key="5">
    <source>
        <dbReference type="ARBA" id="ARBA00022670"/>
    </source>
</evidence>
<keyword evidence="6" id="KW-0479">Metal-binding</keyword>
<gene>
    <name evidence="14" type="primary">pepP</name>
    <name evidence="14" type="ORF">G7Y82_08725</name>
</gene>
<evidence type="ECO:0000256" key="12">
    <source>
        <dbReference type="ARBA" id="ARBA00081411"/>
    </source>
</evidence>
<dbReference type="Pfam" id="PF05195">
    <property type="entry name" value="AMP_N"/>
    <property type="match status" value="1"/>
</dbReference>
<dbReference type="AlphaFoldDB" id="A0A970B4J6"/>
<keyword evidence="8" id="KW-0482">Metalloprotease</keyword>
<dbReference type="InterPro" id="IPR029149">
    <property type="entry name" value="Creatin/AminoP/Spt16_N"/>
</dbReference>
<keyword evidence="14" id="KW-0031">Aminopeptidase</keyword>
<dbReference type="PRINTS" id="PR00599">
    <property type="entry name" value="MAPEPTIDASE"/>
</dbReference>
<dbReference type="SUPFAM" id="SSF53092">
    <property type="entry name" value="Creatinase/prolidase N-terminal domain"/>
    <property type="match status" value="1"/>
</dbReference>
<dbReference type="PROSITE" id="PS00491">
    <property type="entry name" value="PROLINE_PEPTIDASE"/>
    <property type="match status" value="1"/>
</dbReference>
<evidence type="ECO:0000313" key="15">
    <source>
        <dbReference type="Proteomes" id="UP000653472"/>
    </source>
</evidence>
<keyword evidence="9" id="KW-0464">Manganese</keyword>
<feature type="domain" description="Aminopeptidase P N-terminal" evidence="13">
    <location>
        <begin position="6"/>
        <end position="144"/>
    </location>
</feature>
<dbReference type="SUPFAM" id="SSF55920">
    <property type="entry name" value="Creatinase/aminopeptidase"/>
    <property type="match status" value="1"/>
</dbReference>
<dbReference type="InterPro" id="IPR001131">
    <property type="entry name" value="Peptidase_M24B_aminopep-P_CS"/>
</dbReference>
<sequence length="443" mass="48696">MKPTATELKEYARRRTQLMKRIGRDGVAIIPGAREVVRARDTHYKFRQDSDFKYLSGFVEPDAILVIAPGRKSDGDVAEFVLFVRERNVELEIWNGRRAGPEGAVNDYGADEAFTIDEFEEQLPRLLGGRRSVHYTMGEHPHLDGKVAACVREIREVSRRGAAAPTEIVALETSLHEMRLCKSAAELKIMARACEVTAEAHCLAMRRTKPGVNEWQIAAEIESYFAMNRMEPGYGSIVGGGDNACILHYVDNNMPLKDGDLLLIDAGGELDGYTADITRTFPVGGTFSKAQRAVYEIVLEANKAAIKTLKVGTSVGKPHEVATRVLTEGLVELGLLKGKPKDLIAAGAQRQFYMHGTGHWLGLDVHDVGRYKLDGKFRKFEPGMVMTVEPGLYIAPGTKGVDEQYWGIGIRVEDDVVVTEDGPRVLTGGVPKEIGDIEALMAG</sequence>
<dbReference type="Gene3D" id="3.40.350.10">
    <property type="entry name" value="Creatinase/prolidase N-terminal domain"/>
    <property type="match status" value="1"/>
</dbReference>
<evidence type="ECO:0000256" key="8">
    <source>
        <dbReference type="ARBA" id="ARBA00023049"/>
    </source>
</evidence>
<keyword evidence="7 14" id="KW-0378">Hydrolase</keyword>
<evidence type="ECO:0000259" key="13">
    <source>
        <dbReference type="SMART" id="SM01011"/>
    </source>
</evidence>
<dbReference type="InterPro" id="IPR052433">
    <property type="entry name" value="X-Pro_dipept-like"/>
</dbReference>
<name>A0A970B4J6_9GAMM</name>
<dbReference type="GO" id="GO:0030145">
    <property type="term" value="F:manganese ion binding"/>
    <property type="evidence" value="ECO:0007669"/>
    <property type="project" value="InterPro"/>
</dbReference>
<evidence type="ECO:0000256" key="3">
    <source>
        <dbReference type="ARBA" id="ARBA00008766"/>
    </source>
</evidence>
<evidence type="ECO:0000256" key="10">
    <source>
        <dbReference type="ARBA" id="ARBA00069363"/>
    </source>
</evidence>
<dbReference type="InterPro" id="IPR001714">
    <property type="entry name" value="Pept_M24_MAP"/>
</dbReference>
<evidence type="ECO:0000256" key="1">
    <source>
        <dbReference type="ARBA" id="ARBA00001424"/>
    </source>
</evidence>
<evidence type="ECO:0000256" key="2">
    <source>
        <dbReference type="ARBA" id="ARBA00001936"/>
    </source>
</evidence>
<dbReference type="GO" id="GO:0005829">
    <property type="term" value="C:cytosol"/>
    <property type="evidence" value="ECO:0007669"/>
    <property type="project" value="TreeGrafter"/>
</dbReference>
<dbReference type="InterPro" id="IPR000994">
    <property type="entry name" value="Pept_M24"/>
</dbReference>
<keyword evidence="15" id="KW-1185">Reference proteome</keyword>
<evidence type="ECO:0000256" key="4">
    <source>
        <dbReference type="ARBA" id="ARBA00012574"/>
    </source>
</evidence>
<evidence type="ECO:0000256" key="9">
    <source>
        <dbReference type="ARBA" id="ARBA00023211"/>
    </source>
</evidence>
<dbReference type="CDD" id="cd01087">
    <property type="entry name" value="Prolidase"/>
    <property type="match status" value="1"/>
</dbReference>
<dbReference type="EC" id="3.4.11.9" evidence="4"/>
<dbReference type="Gene3D" id="3.90.230.10">
    <property type="entry name" value="Creatinase/methionine aminopeptidase superfamily"/>
    <property type="match status" value="1"/>
</dbReference>
<dbReference type="NCBIfam" id="NF008131">
    <property type="entry name" value="PRK10879.1"/>
    <property type="match status" value="1"/>
</dbReference>
<organism evidence="14 15">
    <name type="scientific">Solimonas marina</name>
    <dbReference type="NCBI Taxonomy" id="2714601"/>
    <lineage>
        <taxon>Bacteria</taxon>
        <taxon>Pseudomonadati</taxon>
        <taxon>Pseudomonadota</taxon>
        <taxon>Gammaproteobacteria</taxon>
        <taxon>Nevskiales</taxon>
        <taxon>Nevskiaceae</taxon>
        <taxon>Solimonas</taxon>
    </lineage>
</organism>
<keyword evidence="5" id="KW-0645">Protease</keyword>